<feature type="transmembrane region" description="Helical" evidence="10">
    <location>
        <begin position="127"/>
        <end position="146"/>
    </location>
</feature>
<dbReference type="Pfam" id="PF00702">
    <property type="entry name" value="Hydrolase"/>
    <property type="match status" value="1"/>
</dbReference>
<evidence type="ECO:0000256" key="1">
    <source>
        <dbReference type="ARBA" id="ARBA00004651"/>
    </source>
</evidence>
<dbReference type="PROSITE" id="PS01047">
    <property type="entry name" value="HMA_1"/>
    <property type="match status" value="1"/>
</dbReference>
<organism evidence="12 13">
    <name type="scientific">Nocardia stercoris</name>
    <dbReference type="NCBI Taxonomy" id="2483361"/>
    <lineage>
        <taxon>Bacteria</taxon>
        <taxon>Bacillati</taxon>
        <taxon>Actinomycetota</taxon>
        <taxon>Actinomycetes</taxon>
        <taxon>Mycobacteriales</taxon>
        <taxon>Nocardiaceae</taxon>
        <taxon>Nocardia</taxon>
    </lineage>
</organism>
<dbReference type="SFLD" id="SFLDG00002">
    <property type="entry name" value="C1.7:_P-type_atpase_like"/>
    <property type="match status" value="1"/>
</dbReference>
<dbReference type="InterPro" id="IPR018303">
    <property type="entry name" value="ATPase_P-typ_P_site"/>
</dbReference>
<evidence type="ECO:0000313" key="12">
    <source>
        <dbReference type="EMBL" id="RMI28485.1"/>
    </source>
</evidence>
<dbReference type="EMBL" id="RFFH01000021">
    <property type="protein sequence ID" value="RMI28485.1"/>
    <property type="molecule type" value="Genomic_DNA"/>
</dbReference>
<dbReference type="InterPro" id="IPR044492">
    <property type="entry name" value="P_typ_ATPase_HD_dom"/>
</dbReference>
<dbReference type="InterPro" id="IPR059000">
    <property type="entry name" value="ATPase_P-type_domA"/>
</dbReference>
<keyword evidence="3 10" id="KW-0812">Transmembrane</keyword>
<dbReference type="PRINTS" id="PR00940">
    <property type="entry name" value="CATPATPASEA"/>
</dbReference>
<reference evidence="12 13" key="1">
    <citation type="submission" date="2018-10" db="EMBL/GenBank/DDBJ databases">
        <title>Isolation from cow dung.</title>
        <authorList>
            <person name="Ling L."/>
        </authorList>
    </citation>
    <scope>NUCLEOTIDE SEQUENCE [LARGE SCALE GENOMIC DNA]</scope>
    <source>
        <strain evidence="12 13">NEAU-LL90</strain>
    </source>
</reference>
<dbReference type="Pfam" id="PF00403">
    <property type="entry name" value="HMA"/>
    <property type="match status" value="1"/>
</dbReference>
<dbReference type="NCBIfam" id="TIGR01494">
    <property type="entry name" value="ATPase_P-type"/>
    <property type="match status" value="1"/>
</dbReference>
<dbReference type="InterPro" id="IPR006121">
    <property type="entry name" value="HMA_dom"/>
</dbReference>
<dbReference type="OrthoDB" id="7059309at2"/>
<dbReference type="GO" id="GO:0005507">
    <property type="term" value="F:copper ion binding"/>
    <property type="evidence" value="ECO:0007669"/>
    <property type="project" value="TreeGrafter"/>
</dbReference>
<dbReference type="GO" id="GO:0016887">
    <property type="term" value="F:ATP hydrolysis activity"/>
    <property type="evidence" value="ECO:0007669"/>
    <property type="project" value="InterPro"/>
</dbReference>
<dbReference type="SFLD" id="SFLDS00003">
    <property type="entry name" value="Haloacid_Dehalogenase"/>
    <property type="match status" value="1"/>
</dbReference>
<evidence type="ECO:0000256" key="10">
    <source>
        <dbReference type="RuleBase" id="RU362081"/>
    </source>
</evidence>
<comment type="similarity">
    <text evidence="2 10">Belongs to the cation transport ATPase (P-type) (TC 3.A.3) family. Type IB subfamily.</text>
</comment>
<gene>
    <name evidence="12" type="ORF">EBN03_30175</name>
</gene>
<keyword evidence="7" id="KW-1278">Translocase</keyword>
<dbReference type="PROSITE" id="PS50846">
    <property type="entry name" value="HMA_2"/>
    <property type="match status" value="1"/>
</dbReference>
<evidence type="ECO:0000313" key="13">
    <source>
        <dbReference type="Proteomes" id="UP000279275"/>
    </source>
</evidence>
<evidence type="ECO:0000256" key="6">
    <source>
        <dbReference type="ARBA" id="ARBA00022840"/>
    </source>
</evidence>
<evidence type="ECO:0000259" key="11">
    <source>
        <dbReference type="PROSITE" id="PS50846"/>
    </source>
</evidence>
<dbReference type="GO" id="GO:0005886">
    <property type="term" value="C:plasma membrane"/>
    <property type="evidence" value="ECO:0007669"/>
    <property type="project" value="UniProtKB-SubCell"/>
</dbReference>
<comment type="subcellular location">
    <subcellularLocation>
        <location evidence="1">Cell membrane</location>
        <topology evidence="1">Multi-pass membrane protein</topology>
    </subcellularLocation>
</comment>
<feature type="domain" description="HMA" evidence="11">
    <location>
        <begin position="11"/>
        <end position="75"/>
    </location>
</feature>
<feature type="transmembrane region" description="Helical" evidence="10">
    <location>
        <begin position="204"/>
        <end position="223"/>
    </location>
</feature>
<dbReference type="InterPro" id="IPR036412">
    <property type="entry name" value="HAD-like_sf"/>
</dbReference>
<dbReference type="NCBIfam" id="TIGR01525">
    <property type="entry name" value="ATPase-IB_hvy"/>
    <property type="match status" value="1"/>
</dbReference>
<dbReference type="GO" id="GO:0043682">
    <property type="term" value="F:P-type divalent copper transporter activity"/>
    <property type="evidence" value="ECO:0007669"/>
    <property type="project" value="TreeGrafter"/>
</dbReference>
<dbReference type="SUPFAM" id="SSF55008">
    <property type="entry name" value="HMA, heavy metal-associated domain"/>
    <property type="match status" value="1"/>
</dbReference>
<dbReference type="RefSeq" id="WP_122191559.1">
    <property type="nucleotide sequence ID" value="NZ_RFFH01000021.1"/>
</dbReference>
<dbReference type="FunFam" id="2.70.150.10:FF:000002">
    <property type="entry name" value="Copper-transporting ATPase 1, putative"/>
    <property type="match status" value="1"/>
</dbReference>
<dbReference type="CDD" id="cd00371">
    <property type="entry name" value="HMA"/>
    <property type="match status" value="1"/>
</dbReference>
<dbReference type="InterPro" id="IPR017969">
    <property type="entry name" value="Heavy-metal-associated_CS"/>
</dbReference>
<dbReference type="GO" id="GO:0055070">
    <property type="term" value="P:copper ion homeostasis"/>
    <property type="evidence" value="ECO:0007669"/>
    <property type="project" value="TreeGrafter"/>
</dbReference>
<keyword evidence="6 10" id="KW-0067">ATP-binding</keyword>
<feature type="transmembrane region" description="Helical" evidence="10">
    <location>
        <begin position="166"/>
        <end position="184"/>
    </location>
</feature>
<feature type="transmembrane region" description="Helical" evidence="10">
    <location>
        <begin position="392"/>
        <end position="414"/>
    </location>
</feature>
<dbReference type="InterPro" id="IPR023214">
    <property type="entry name" value="HAD_sf"/>
</dbReference>
<dbReference type="InterPro" id="IPR000579">
    <property type="entry name" value="Cation-trans_P-type_ATPase_A/B"/>
</dbReference>
<evidence type="ECO:0000256" key="3">
    <source>
        <dbReference type="ARBA" id="ARBA00022692"/>
    </source>
</evidence>
<evidence type="ECO:0000256" key="2">
    <source>
        <dbReference type="ARBA" id="ARBA00006024"/>
    </source>
</evidence>
<dbReference type="InterPro" id="IPR023298">
    <property type="entry name" value="ATPase_P-typ_TM_dom_sf"/>
</dbReference>
<dbReference type="PANTHER" id="PTHR43520:SF8">
    <property type="entry name" value="P-TYPE CU(+) TRANSPORTER"/>
    <property type="match status" value="1"/>
</dbReference>
<protein>
    <submittedName>
        <fullName evidence="12">Heavy metal translocating P-type ATPase</fullName>
    </submittedName>
</protein>
<dbReference type="Gene3D" id="3.30.70.100">
    <property type="match status" value="1"/>
</dbReference>
<dbReference type="Gene3D" id="2.70.150.10">
    <property type="entry name" value="Calcium-transporting ATPase, cytoplasmic transduction domain A"/>
    <property type="match status" value="1"/>
</dbReference>
<dbReference type="GO" id="GO:0005524">
    <property type="term" value="F:ATP binding"/>
    <property type="evidence" value="ECO:0007669"/>
    <property type="project" value="UniProtKB-UniRule"/>
</dbReference>
<dbReference type="PANTHER" id="PTHR43520">
    <property type="entry name" value="ATP7, ISOFORM B"/>
    <property type="match status" value="1"/>
</dbReference>
<dbReference type="Gene3D" id="3.40.1110.10">
    <property type="entry name" value="Calcium-transporting ATPase, cytoplasmic domain N"/>
    <property type="match status" value="1"/>
</dbReference>
<keyword evidence="5 10" id="KW-0547">Nucleotide-binding</keyword>
<proteinExistence type="inferred from homology"/>
<feature type="transmembrane region" description="Helical" evidence="10">
    <location>
        <begin position="358"/>
        <end position="380"/>
    </location>
</feature>
<keyword evidence="9 10" id="KW-0472">Membrane</keyword>
<accession>A0A3M2KY67</accession>
<dbReference type="InterPro" id="IPR036163">
    <property type="entry name" value="HMA_dom_sf"/>
</dbReference>
<dbReference type="InterPro" id="IPR023299">
    <property type="entry name" value="ATPase_P-typ_cyto_dom_N"/>
</dbReference>
<dbReference type="Pfam" id="PF00122">
    <property type="entry name" value="E1-E2_ATPase"/>
    <property type="match status" value="1"/>
</dbReference>
<dbReference type="PROSITE" id="PS00154">
    <property type="entry name" value="ATPASE_E1_E2"/>
    <property type="match status" value="1"/>
</dbReference>
<dbReference type="SUPFAM" id="SSF81653">
    <property type="entry name" value="Calcium ATPase, transduction domain A"/>
    <property type="match status" value="1"/>
</dbReference>
<dbReference type="NCBIfam" id="TIGR01511">
    <property type="entry name" value="ATPase-IB1_Cu"/>
    <property type="match status" value="1"/>
</dbReference>
<dbReference type="SFLD" id="SFLDF00027">
    <property type="entry name" value="p-type_atpase"/>
    <property type="match status" value="1"/>
</dbReference>
<evidence type="ECO:0000256" key="5">
    <source>
        <dbReference type="ARBA" id="ARBA00022741"/>
    </source>
</evidence>
<evidence type="ECO:0000256" key="7">
    <source>
        <dbReference type="ARBA" id="ARBA00022967"/>
    </source>
</evidence>
<name>A0A3M2KY67_9NOCA</name>
<dbReference type="SUPFAM" id="SSF56784">
    <property type="entry name" value="HAD-like"/>
    <property type="match status" value="1"/>
</dbReference>
<dbReference type="SUPFAM" id="SSF81665">
    <property type="entry name" value="Calcium ATPase, transmembrane domain M"/>
    <property type="match status" value="1"/>
</dbReference>
<keyword evidence="13" id="KW-1185">Reference proteome</keyword>
<evidence type="ECO:0000256" key="8">
    <source>
        <dbReference type="ARBA" id="ARBA00022989"/>
    </source>
</evidence>
<evidence type="ECO:0000256" key="9">
    <source>
        <dbReference type="ARBA" id="ARBA00023136"/>
    </source>
</evidence>
<dbReference type="PRINTS" id="PR00119">
    <property type="entry name" value="CATATPASE"/>
</dbReference>
<dbReference type="Gene3D" id="3.40.50.1000">
    <property type="entry name" value="HAD superfamily/HAD-like"/>
    <property type="match status" value="1"/>
</dbReference>
<keyword evidence="10" id="KW-1003">Cell membrane</keyword>
<dbReference type="Proteomes" id="UP000279275">
    <property type="component" value="Unassembled WGS sequence"/>
</dbReference>
<keyword evidence="4 10" id="KW-0479">Metal-binding</keyword>
<dbReference type="InterPro" id="IPR027256">
    <property type="entry name" value="P-typ_ATPase_IB"/>
</dbReference>
<feature type="transmembrane region" description="Helical" evidence="10">
    <location>
        <begin position="724"/>
        <end position="742"/>
    </location>
</feature>
<dbReference type="InterPro" id="IPR008250">
    <property type="entry name" value="ATPase_P-typ_transduc_dom_A_sf"/>
</dbReference>
<feature type="transmembrane region" description="Helical" evidence="10">
    <location>
        <begin position="101"/>
        <end position="121"/>
    </location>
</feature>
<dbReference type="AlphaFoldDB" id="A0A3M2KY67"/>
<sequence>MTTDVTVPGTSRIALAVTGMSCAACATRVERRLNKVPGVTATVNFATGVATVDADDSTSADLLCAEVVAVGYGATAVTDHARALASAGPERDEIADLRRRLTVALLAYFPLADLSVLFATVPAARVPGWQLILVALALPVVLWSAAPLHRRALINARHRTSSMDTLVSIGITSATLWSLHTLFLRPARTTPPHGVWDAIWHSDAIYLEVAAGVTCFVLAGRYFEARAKRTAGDALRALAALAAREVTVLTRDDREIRIPAEELAVGQRFLVRPGETVAADGEVLSGASSIDSSAITGESLPVEAASGSRVVGGTTALTGRLIVRADAVGADTTLAGMIRLVEQAQEGKARMQRLADRVSAVFVPVVLALAVATAVTWLFATGDADRAGAAALAVLVIACPCALGLAIPTALLVASGRGAQLGIFVKGHQALEATRDIDTVVLDKTGTLTTATMTVAAAVVVNESFTETEVLRLAGAVESASEHAVAAAVTAHARAAVGALPTVESFEALPGLGACGLVDDHKVLIGRPRLLETHGVIATEPILAQVHAQQTAGRTAVLVAIDGTVAAMLAVADSVKDSAAPAITRLHRLGLRTVLLTGDNAQVARAVADQVGISEVAADLLPEDKVARIAALQADGHRVAMVGDGINDAAALATADLGMAIGAGTDVAIAAADIILVRDDLGAVADSVELAHATLRTIRGNLVWAFGYNVIAIPVAALGWLNPLIAGAAMAFSSFFVVSNSLRLRRVLSRR</sequence>
<dbReference type="InterPro" id="IPR001757">
    <property type="entry name" value="P_typ_ATPase"/>
</dbReference>
<comment type="caution">
    <text evidence="12">The sequence shown here is derived from an EMBL/GenBank/DDBJ whole genome shotgun (WGS) entry which is preliminary data.</text>
</comment>
<evidence type="ECO:0000256" key="4">
    <source>
        <dbReference type="ARBA" id="ARBA00022723"/>
    </source>
</evidence>
<keyword evidence="8 10" id="KW-1133">Transmembrane helix</keyword>
<feature type="transmembrane region" description="Helical" evidence="10">
    <location>
        <begin position="702"/>
        <end position="718"/>
    </location>
</feature>